<dbReference type="GO" id="GO:0006355">
    <property type="term" value="P:regulation of DNA-templated transcription"/>
    <property type="evidence" value="ECO:0007669"/>
    <property type="project" value="InterPro"/>
</dbReference>
<feature type="domain" description="OmpR/PhoB-type" evidence="3">
    <location>
        <begin position="146"/>
        <end position="244"/>
    </location>
</feature>
<dbReference type="Pfam" id="PF00486">
    <property type="entry name" value="Trans_reg_C"/>
    <property type="match status" value="2"/>
</dbReference>
<keyword evidence="1 2" id="KW-0238">DNA-binding</keyword>
<dbReference type="AlphaFoldDB" id="A0A4U1I7J3"/>
<protein>
    <recommendedName>
        <fullName evidence="3">OmpR/PhoB-type domain-containing protein</fullName>
    </recommendedName>
</protein>
<evidence type="ECO:0000256" key="1">
    <source>
        <dbReference type="ARBA" id="ARBA00023125"/>
    </source>
</evidence>
<dbReference type="InterPro" id="IPR001867">
    <property type="entry name" value="OmpR/PhoB-type_DNA-bd"/>
</dbReference>
<dbReference type="SUPFAM" id="SSF46894">
    <property type="entry name" value="C-terminal effector domain of the bipartite response regulators"/>
    <property type="match status" value="2"/>
</dbReference>
<dbReference type="OrthoDB" id="8958335at2"/>
<sequence>MNRVVDGFYFDWDGDRVVRGSIEIKISGQEKMLLRLFVDGGESVKTKDDLLNAVWGRRAPFVDELYLTQLIYRLRKSLRAVGLGAHIVTVPHVGYRFVPVPLAEAPGGADEHGASAGQGLRRTRGISGLLARLGLAVSGPPRSPAALPFERDALLIDADAGVASYRGATAKLTRLEQRLLAAFTARPDAVLPKRELIACIWSEADGVDENCLTQLASRLRRSLHPLGLDDRVIAIPKVGYCFRSLPRGTGDDAGDPEPPAKVFGRHRLKLAFYP</sequence>
<dbReference type="GO" id="GO:0003677">
    <property type="term" value="F:DNA binding"/>
    <property type="evidence" value="ECO:0007669"/>
    <property type="project" value="UniProtKB-UniRule"/>
</dbReference>
<evidence type="ECO:0000256" key="2">
    <source>
        <dbReference type="PROSITE-ProRule" id="PRU01091"/>
    </source>
</evidence>
<gene>
    <name evidence="4" type="ORF">FAZ69_10605</name>
</gene>
<organism evidence="4 5">
    <name type="scientific">Trinickia terrae</name>
    <dbReference type="NCBI Taxonomy" id="2571161"/>
    <lineage>
        <taxon>Bacteria</taxon>
        <taxon>Pseudomonadati</taxon>
        <taxon>Pseudomonadota</taxon>
        <taxon>Betaproteobacteria</taxon>
        <taxon>Burkholderiales</taxon>
        <taxon>Burkholderiaceae</taxon>
        <taxon>Trinickia</taxon>
    </lineage>
</organism>
<feature type="DNA-binding region" description="OmpR/PhoB-type" evidence="2">
    <location>
        <begin position="1"/>
        <end position="99"/>
    </location>
</feature>
<dbReference type="InterPro" id="IPR016032">
    <property type="entry name" value="Sig_transdc_resp-reg_C-effctor"/>
</dbReference>
<dbReference type="RefSeq" id="WP_136894095.1">
    <property type="nucleotide sequence ID" value="NZ_SWJE01000005.1"/>
</dbReference>
<accession>A0A4U1I7J3</accession>
<dbReference type="EMBL" id="SWJE01000005">
    <property type="protein sequence ID" value="TKC89386.1"/>
    <property type="molecule type" value="Genomic_DNA"/>
</dbReference>
<evidence type="ECO:0000313" key="4">
    <source>
        <dbReference type="EMBL" id="TKC89386.1"/>
    </source>
</evidence>
<dbReference type="GO" id="GO:0000160">
    <property type="term" value="P:phosphorelay signal transduction system"/>
    <property type="evidence" value="ECO:0007669"/>
    <property type="project" value="InterPro"/>
</dbReference>
<dbReference type="Proteomes" id="UP000305539">
    <property type="component" value="Unassembled WGS sequence"/>
</dbReference>
<feature type="DNA-binding region" description="OmpR/PhoB-type" evidence="2">
    <location>
        <begin position="146"/>
        <end position="244"/>
    </location>
</feature>
<evidence type="ECO:0000313" key="5">
    <source>
        <dbReference type="Proteomes" id="UP000305539"/>
    </source>
</evidence>
<dbReference type="Gene3D" id="1.10.10.10">
    <property type="entry name" value="Winged helix-like DNA-binding domain superfamily/Winged helix DNA-binding domain"/>
    <property type="match status" value="2"/>
</dbReference>
<keyword evidence="5" id="KW-1185">Reference proteome</keyword>
<dbReference type="PROSITE" id="PS51755">
    <property type="entry name" value="OMPR_PHOB"/>
    <property type="match status" value="2"/>
</dbReference>
<dbReference type="CDD" id="cd00383">
    <property type="entry name" value="trans_reg_C"/>
    <property type="match status" value="2"/>
</dbReference>
<reference evidence="4 5" key="1">
    <citation type="submission" date="2019-04" db="EMBL/GenBank/DDBJ databases">
        <title>Trinickia sp. 7GSK02, isolated from subtropical forest soil.</title>
        <authorList>
            <person name="Gao Z.-H."/>
            <person name="Qiu L.-H."/>
        </authorList>
    </citation>
    <scope>NUCLEOTIDE SEQUENCE [LARGE SCALE GENOMIC DNA]</scope>
    <source>
        <strain evidence="4 5">7GSK02</strain>
    </source>
</reference>
<comment type="caution">
    <text evidence="4">The sequence shown here is derived from an EMBL/GenBank/DDBJ whole genome shotgun (WGS) entry which is preliminary data.</text>
</comment>
<dbReference type="InterPro" id="IPR036388">
    <property type="entry name" value="WH-like_DNA-bd_sf"/>
</dbReference>
<feature type="domain" description="OmpR/PhoB-type" evidence="3">
    <location>
        <begin position="1"/>
        <end position="99"/>
    </location>
</feature>
<dbReference type="SMART" id="SM00862">
    <property type="entry name" value="Trans_reg_C"/>
    <property type="match status" value="2"/>
</dbReference>
<evidence type="ECO:0000259" key="3">
    <source>
        <dbReference type="PROSITE" id="PS51755"/>
    </source>
</evidence>
<name>A0A4U1I7J3_9BURK</name>
<proteinExistence type="predicted"/>